<gene>
    <name evidence="1" type="ORF">E6W36_13180</name>
</gene>
<organism evidence="1 2">
    <name type="scientific">Hankyongella ginsenosidimutans</name>
    <dbReference type="NCBI Taxonomy" id="1763828"/>
    <lineage>
        <taxon>Bacteria</taxon>
        <taxon>Pseudomonadati</taxon>
        <taxon>Pseudomonadota</taxon>
        <taxon>Alphaproteobacteria</taxon>
        <taxon>Sphingomonadales</taxon>
        <taxon>Sphingomonadaceae</taxon>
        <taxon>Hankyongella</taxon>
    </lineage>
</organism>
<keyword evidence="2" id="KW-1185">Reference proteome</keyword>
<dbReference type="Pfam" id="PF10098">
    <property type="entry name" value="DUF2336"/>
    <property type="match status" value="1"/>
</dbReference>
<dbReference type="AlphaFoldDB" id="A0A4D7C923"/>
<sequence>MVDFFMHPDERLSDQQRALMGDVLAKLLGEIEMDVRRNLADALVRSGIDLPDLIHALANDDISVAQPLLLDSPLIRDHALIEIVKNRTEEHRMTIAMRRNLSDEVTDALVERSGPDVIETLLRNQDATLSRRAMEFLVAESRRQDRFQEPLVARADLPADLAHRMYWWVSAALRRKILLSYKVDEEILDKSMERAALAASADLVDGQSAQARAQRLARRMAELGELTDNFLVTALRQQRITVFVAALAERAEISYKTAWQIVSDRGFESFLVLARAVDLTRDVLTSTVLLLAEARTAKAAQRPDIIHSILTMFDRLDRANCVRILRLWQRNADYQSAIESLERARAG</sequence>
<evidence type="ECO:0000313" key="2">
    <source>
        <dbReference type="Proteomes" id="UP000298714"/>
    </source>
</evidence>
<dbReference type="InterPro" id="IPR019285">
    <property type="entry name" value="DUF2336"/>
</dbReference>
<dbReference type="RefSeq" id="WP_222872976.1">
    <property type="nucleotide sequence ID" value="NZ_CP039704.1"/>
</dbReference>
<name>A0A4D7C923_9SPHN</name>
<dbReference type="Proteomes" id="UP000298714">
    <property type="component" value="Chromosome"/>
</dbReference>
<proteinExistence type="predicted"/>
<evidence type="ECO:0000313" key="1">
    <source>
        <dbReference type="EMBL" id="QCI80118.1"/>
    </source>
</evidence>
<reference evidence="2" key="1">
    <citation type="submission" date="2019-04" db="EMBL/GenBank/DDBJ databases">
        <title>Complete genome sequence of Sphingomonas sp. W1-2-3.</title>
        <authorList>
            <person name="Im W.T."/>
        </authorList>
    </citation>
    <scope>NUCLEOTIDE SEQUENCE [LARGE SCALE GENOMIC DNA]</scope>
    <source>
        <strain evidence="2">W1-2-3</strain>
    </source>
</reference>
<accession>A0A4D7C923</accession>
<dbReference type="EMBL" id="CP039704">
    <property type="protein sequence ID" value="QCI80118.1"/>
    <property type="molecule type" value="Genomic_DNA"/>
</dbReference>
<protein>
    <submittedName>
        <fullName evidence="1">DUF2336 domain-containing protein</fullName>
    </submittedName>
</protein>
<dbReference type="KEGG" id="hgn:E6W36_13180"/>